<protein>
    <submittedName>
        <fullName evidence="3">Uncharacterized protein</fullName>
    </submittedName>
</protein>
<comment type="caution">
    <text evidence="3">The sequence shown here is derived from an EMBL/GenBank/DDBJ whole genome shotgun (WGS) entry which is preliminary data.</text>
</comment>
<proteinExistence type="predicted"/>
<evidence type="ECO:0000313" key="3">
    <source>
        <dbReference type="EMBL" id="KAL0634049.1"/>
    </source>
</evidence>
<feature type="compositionally biased region" description="Low complexity" evidence="1">
    <location>
        <begin position="465"/>
        <end position="490"/>
    </location>
</feature>
<sequence>MLALASDLLFVVLFVVGFICVVRAREPQTDNEDHAYLRVQRVKGEVQYRRRPKFYGMLKAPRNADSSLRAAATELSEFDKCLQRARAVDDANNRASASLLPRQFPISRVAWDTTPLALDCLPLSGLEESMVETMDWTPEVVSLPVSAPLINFVDTTPDMDWEASPAEVAVVAATAAVLNQQPVIVTGLVQNMQSFNFTANTTVASAPAIVAGPVNAAIAPAATTITAAVAAPPRAVAACRKPRQKSVATAVPVAVAPIVKAVVDTTAAAPTGIPTGIPTYFSAPVAPVAPVAPMAPMASVAPVAPVAPMAPVAAPEAPVAAPSAPVAAPEAPVAAPSAVPTSRKKPMSSTPVVDAAEEEQGASDEEESASDEEDSASDEEASDEEESFYDEDSASDEEESSASDKEESSDSGEGSSAGSYSSEDPFDGFLNRVGIESSDDEDEEHSAGIEWTDEEDEDEDDDDQSSSSGSDVAAGPSVVSSGPAVAGSVEIPGLFTSSVLPSGPAAPRKIKAMPVRRK</sequence>
<reference evidence="3 4" key="1">
    <citation type="submission" date="2024-02" db="EMBL/GenBank/DDBJ databases">
        <title>Discinaceae phylogenomics.</title>
        <authorList>
            <person name="Dirks A.C."/>
            <person name="James T.Y."/>
        </authorList>
    </citation>
    <scope>NUCLEOTIDE SEQUENCE [LARGE SCALE GENOMIC DNA]</scope>
    <source>
        <strain evidence="3 4">ACD0624</strain>
    </source>
</reference>
<feature type="chain" id="PRO_5046027580" evidence="2">
    <location>
        <begin position="25"/>
        <end position="518"/>
    </location>
</feature>
<dbReference type="PANTHER" id="PTHR35711:SF1">
    <property type="entry name" value="ECTODERMAL, ISOFORM F"/>
    <property type="match status" value="1"/>
</dbReference>
<feature type="region of interest" description="Disordered" evidence="1">
    <location>
        <begin position="335"/>
        <end position="518"/>
    </location>
</feature>
<feature type="signal peptide" evidence="2">
    <location>
        <begin position="1"/>
        <end position="24"/>
    </location>
</feature>
<dbReference type="Proteomes" id="UP001447188">
    <property type="component" value="Unassembled WGS sequence"/>
</dbReference>
<organism evidence="3 4">
    <name type="scientific">Discina gigas</name>
    <dbReference type="NCBI Taxonomy" id="1032678"/>
    <lineage>
        <taxon>Eukaryota</taxon>
        <taxon>Fungi</taxon>
        <taxon>Dikarya</taxon>
        <taxon>Ascomycota</taxon>
        <taxon>Pezizomycotina</taxon>
        <taxon>Pezizomycetes</taxon>
        <taxon>Pezizales</taxon>
        <taxon>Discinaceae</taxon>
        <taxon>Discina</taxon>
    </lineage>
</organism>
<feature type="compositionally biased region" description="Low complexity" evidence="1">
    <location>
        <begin position="411"/>
        <end position="423"/>
    </location>
</feature>
<accession>A0ABR3GDS4</accession>
<feature type="compositionally biased region" description="Acidic residues" evidence="1">
    <location>
        <begin position="451"/>
        <end position="464"/>
    </location>
</feature>
<keyword evidence="2" id="KW-0732">Signal</keyword>
<keyword evidence="4" id="KW-1185">Reference proteome</keyword>
<evidence type="ECO:0000313" key="4">
    <source>
        <dbReference type="Proteomes" id="UP001447188"/>
    </source>
</evidence>
<evidence type="ECO:0000256" key="2">
    <source>
        <dbReference type="SAM" id="SignalP"/>
    </source>
</evidence>
<name>A0ABR3GDS4_9PEZI</name>
<feature type="compositionally biased region" description="Acidic residues" evidence="1">
    <location>
        <begin position="355"/>
        <end position="401"/>
    </location>
</feature>
<dbReference type="EMBL" id="JBBBZM010000106">
    <property type="protein sequence ID" value="KAL0634049.1"/>
    <property type="molecule type" value="Genomic_DNA"/>
</dbReference>
<feature type="compositionally biased region" description="Basic residues" evidence="1">
    <location>
        <begin position="508"/>
        <end position="518"/>
    </location>
</feature>
<dbReference type="PANTHER" id="PTHR35711">
    <property type="entry name" value="EXPRESSED PROTEIN"/>
    <property type="match status" value="1"/>
</dbReference>
<evidence type="ECO:0000256" key="1">
    <source>
        <dbReference type="SAM" id="MobiDB-lite"/>
    </source>
</evidence>
<gene>
    <name evidence="3" type="ORF">Q9L58_007067</name>
</gene>